<proteinExistence type="predicted"/>
<sequence>MSAPPTQADQDAANIAVFFKDNHLFDIERAFWKEVEKAGLERPMGNVSSEILQLGLAFPVADFALRWGFSADATARLIEEALKATKWKRNSKAAPGASTVIIPLVKAIVKSRQHMSRADFVQALSNTDLSQLDETTGINEVRDIYYGQIMPLAQSLRLISKHKTDDDSFKLQVWQMTCTLSSWFAKDFDRERFLSPIPKGEV</sequence>
<evidence type="ECO:0000313" key="1">
    <source>
        <dbReference type="EMBL" id="MBB5040554.1"/>
    </source>
</evidence>
<reference evidence="1 2" key="1">
    <citation type="submission" date="2020-08" db="EMBL/GenBank/DDBJ databases">
        <title>Genomic Encyclopedia of Type Strains, Phase IV (KMG-IV): sequencing the most valuable type-strain genomes for metagenomic binning, comparative biology and taxonomic classification.</title>
        <authorList>
            <person name="Goeker M."/>
        </authorList>
    </citation>
    <scope>NUCLEOTIDE SEQUENCE [LARGE SCALE GENOMIC DNA]</scope>
    <source>
        <strain evidence="1 2">DSM 12251</strain>
    </source>
</reference>
<comment type="caution">
    <text evidence="1">The sequence shown here is derived from an EMBL/GenBank/DDBJ whole genome shotgun (WGS) entry which is preliminary data.</text>
</comment>
<keyword evidence="2" id="KW-1185">Reference proteome</keyword>
<protein>
    <submittedName>
        <fullName evidence="1">Uncharacterized protein</fullName>
    </submittedName>
</protein>
<dbReference type="AlphaFoldDB" id="A0A7W7YQM6"/>
<evidence type="ECO:0000313" key="2">
    <source>
        <dbReference type="Proteomes" id="UP000534294"/>
    </source>
</evidence>
<name>A0A7W7YQM6_9BACT</name>
<organism evidence="1 2">
    <name type="scientific">Prosthecobacter dejongeii</name>
    <dbReference type="NCBI Taxonomy" id="48465"/>
    <lineage>
        <taxon>Bacteria</taxon>
        <taxon>Pseudomonadati</taxon>
        <taxon>Verrucomicrobiota</taxon>
        <taxon>Verrucomicrobiia</taxon>
        <taxon>Verrucomicrobiales</taxon>
        <taxon>Verrucomicrobiaceae</taxon>
        <taxon>Prosthecobacter</taxon>
    </lineage>
</organism>
<accession>A0A7W7YQM6</accession>
<dbReference type="EMBL" id="JACHIF010000015">
    <property type="protein sequence ID" value="MBB5040554.1"/>
    <property type="molecule type" value="Genomic_DNA"/>
</dbReference>
<dbReference type="Proteomes" id="UP000534294">
    <property type="component" value="Unassembled WGS sequence"/>
</dbReference>
<gene>
    <name evidence="1" type="ORF">HNQ64_004842</name>
</gene>